<keyword evidence="1" id="KW-0805">Transcription regulation</keyword>
<gene>
    <name evidence="5" type="ORF">DQG23_22495</name>
</gene>
<dbReference type="SMART" id="SM00354">
    <property type="entry name" value="HTH_LACI"/>
    <property type="match status" value="1"/>
</dbReference>
<dbReference type="RefSeq" id="WP_113033134.1">
    <property type="nucleotide sequence ID" value="NZ_QMFB01000014.1"/>
</dbReference>
<accession>A0A329MM06</accession>
<dbReference type="PROSITE" id="PS00356">
    <property type="entry name" value="HTH_LACI_1"/>
    <property type="match status" value="1"/>
</dbReference>
<proteinExistence type="predicted"/>
<dbReference type="CDD" id="cd01544">
    <property type="entry name" value="PBP1_GalR"/>
    <property type="match status" value="1"/>
</dbReference>
<dbReference type="GO" id="GO:0000976">
    <property type="term" value="F:transcription cis-regulatory region binding"/>
    <property type="evidence" value="ECO:0007669"/>
    <property type="project" value="TreeGrafter"/>
</dbReference>
<evidence type="ECO:0000256" key="3">
    <source>
        <dbReference type="ARBA" id="ARBA00023163"/>
    </source>
</evidence>
<protein>
    <submittedName>
        <fullName evidence="5">LacI family transcriptional regulator</fullName>
    </submittedName>
</protein>
<dbReference type="PROSITE" id="PS50932">
    <property type="entry name" value="HTH_LACI_2"/>
    <property type="match status" value="1"/>
</dbReference>
<dbReference type="PANTHER" id="PTHR30146:SF109">
    <property type="entry name" value="HTH-TYPE TRANSCRIPTIONAL REGULATOR GALS"/>
    <property type="match status" value="1"/>
</dbReference>
<sequence length="350" mass="38922">MPTLKDIALRVGVSISTVSRAISNDANRPVNEETKRKIREVAEEIGYEWDSPQARTAKDETNTSRRIGCIVPQTLTDNHPYFAPILSGFRRRLDTMGLSPVFIRASEEIGTVDRMRSLISDTGVEGVLAIGWYDKALFELLRKERVVILGVSLNNESMDVPIVDCDRVSAARAAVRHLILQGHTGIGFIGGPAFSNDLEGEERYIGYKFAMLEAGLVLNENWILNAKWNVDRSFSLMTDMLNSLPEDEWPTAMFCASDMMAIPAMRAALERKCRIPDDIAFVGMDNIEVAQYTSPPLSSVQVPKFEIGEIAAKTLIDYVDAAYTLPAKILLPYELIARESSACDRSARNK</sequence>
<dbReference type="InterPro" id="IPR046335">
    <property type="entry name" value="LacI/GalR-like_sensor"/>
</dbReference>
<evidence type="ECO:0000313" key="6">
    <source>
        <dbReference type="Proteomes" id="UP000250369"/>
    </source>
</evidence>
<keyword evidence="3" id="KW-0804">Transcription</keyword>
<dbReference type="PANTHER" id="PTHR30146">
    <property type="entry name" value="LACI-RELATED TRANSCRIPTIONAL REPRESSOR"/>
    <property type="match status" value="1"/>
</dbReference>
<comment type="caution">
    <text evidence="5">The sequence shown here is derived from an EMBL/GenBank/DDBJ whole genome shotgun (WGS) entry which is preliminary data.</text>
</comment>
<dbReference type="Gene3D" id="3.40.50.2300">
    <property type="match status" value="2"/>
</dbReference>
<dbReference type="InterPro" id="IPR000843">
    <property type="entry name" value="HTH_LacI"/>
</dbReference>
<dbReference type="EMBL" id="QMFB01000014">
    <property type="protein sequence ID" value="RAV18927.1"/>
    <property type="molecule type" value="Genomic_DNA"/>
</dbReference>
<keyword evidence="2" id="KW-0238">DNA-binding</keyword>
<dbReference type="Proteomes" id="UP000250369">
    <property type="component" value="Unassembled WGS sequence"/>
</dbReference>
<evidence type="ECO:0000313" key="5">
    <source>
        <dbReference type="EMBL" id="RAV18927.1"/>
    </source>
</evidence>
<dbReference type="InterPro" id="IPR010982">
    <property type="entry name" value="Lambda_DNA-bd_dom_sf"/>
</dbReference>
<dbReference type="SUPFAM" id="SSF53822">
    <property type="entry name" value="Periplasmic binding protein-like I"/>
    <property type="match status" value="1"/>
</dbReference>
<dbReference type="Pfam" id="PF00356">
    <property type="entry name" value="LacI"/>
    <property type="match status" value="1"/>
</dbReference>
<evidence type="ECO:0000259" key="4">
    <source>
        <dbReference type="PROSITE" id="PS50932"/>
    </source>
</evidence>
<evidence type="ECO:0000256" key="2">
    <source>
        <dbReference type="ARBA" id="ARBA00023125"/>
    </source>
</evidence>
<feature type="domain" description="HTH lacI-type" evidence="4">
    <location>
        <begin position="2"/>
        <end position="58"/>
    </location>
</feature>
<dbReference type="InterPro" id="IPR028082">
    <property type="entry name" value="Peripla_BP_I"/>
</dbReference>
<dbReference type="AlphaFoldDB" id="A0A329MM06"/>
<dbReference type="OrthoDB" id="43195at2"/>
<keyword evidence="6" id="KW-1185">Reference proteome</keyword>
<dbReference type="SUPFAM" id="SSF47413">
    <property type="entry name" value="lambda repressor-like DNA-binding domains"/>
    <property type="match status" value="1"/>
</dbReference>
<evidence type="ECO:0000256" key="1">
    <source>
        <dbReference type="ARBA" id="ARBA00023015"/>
    </source>
</evidence>
<reference evidence="5 6" key="1">
    <citation type="journal article" date="2009" name="Int. J. Syst. Evol. Microbiol.">
        <title>Paenibacillus contaminans sp. nov., isolated from a contaminated laboratory plate.</title>
        <authorList>
            <person name="Chou J.H."/>
            <person name="Lee J.H."/>
            <person name="Lin M.C."/>
            <person name="Chang P.S."/>
            <person name="Arun A.B."/>
            <person name="Young C.C."/>
            <person name="Chen W.M."/>
        </authorList>
    </citation>
    <scope>NUCLEOTIDE SEQUENCE [LARGE SCALE GENOMIC DNA]</scope>
    <source>
        <strain evidence="5 6">CKOBP-6</strain>
    </source>
</reference>
<dbReference type="Gene3D" id="1.10.260.40">
    <property type="entry name" value="lambda repressor-like DNA-binding domains"/>
    <property type="match status" value="1"/>
</dbReference>
<dbReference type="Pfam" id="PF13377">
    <property type="entry name" value="Peripla_BP_3"/>
    <property type="match status" value="1"/>
</dbReference>
<name>A0A329MM06_9BACL</name>
<dbReference type="GO" id="GO:0003700">
    <property type="term" value="F:DNA-binding transcription factor activity"/>
    <property type="evidence" value="ECO:0007669"/>
    <property type="project" value="TreeGrafter"/>
</dbReference>
<organism evidence="5 6">
    <name type="scientific">Paenibacillus contaminans</name>
    <dbReference type="NCBI Taxonomy" id="450362"/>
    <lineage>
        <taxon>Bacteria</taxon>
        <taxon>Bacillati</taxon>
        <taxon>Bacillota</taxon>
        <taxon>Bacilli</taxon>
        <taxon>Bacillales</taxon>
        <taxon>Paenibacillaceae</taxon>
        <taxon>Paenibacillus</taxon>
    </lineage>
</organism>
<dbReference type="CDD" id="cd01392">
    <property type="entry name" value="HTH_LacI"/>
    <property type="match status" value="1"/>
</dbReference>